<comment type="subunit">
    <text evidence="1 6">Homodimer.</text>
</comment>
<feature type="site" description="Transition state stabilizer" evidence="6">
    <location>
        <position position="836"/>
    </location>
</feature>
<dbReference type="GO" id="GO:0030979">
    <property type="term" value="P:alpha-glucan biosynthetic process"/>
    <property type="evidence" value="ECO:0007669"/>
    <property type="project" value="UniProtKB-UniRule"/>
</dbReference>
<dbReference type="AlphaFoldDB" id="A0A512NCL5"/>
<reference evidence="8 9" key="1">
    <citation type="submission" date="2019-07" db="EMBL/GenBank/DDBJ databases">
        <title>Whole genome shotgun sequence of Reyranella soli NBRC 108950.</title>
        <authorList>
            <person name="Hosoyama A."/>
            <person name="Uohara A."/>
            <person name="Ohji S."/>
            <person name="Ichikawa N."/>
        </authorList>
    </citation>
    <scope>NUCLEOTIDE SEQUENCE [LARGE SCALE GENOMIC DNA]</scope>
    <source>
        <strain evidence="8 9">NBRC 108950</strain>
    </source>
</reference>
<dbReference type="EMBL" id="BKAJ01000069">
    <property type="protein sequence ID" value="GEP56690.1"/>
    <property type="molecule type" value="Genomic_DNA"/>
</dbReference>
<dbReference type="PANTHER" id="PTHR47786">
    <property type="entry name" value="ALPHA-1,4-GLUCAN:MALTOSE-1-PHOSPHATE MALTOSYLTRANSFERASE"/>
    <property type="match status" value="1"/>
</dbReference>
<keyword evidence="2 6" id="KW-0328">Glycosyltransferase</keyword>
<evidence type="ECO:0000256" key="3">
    <source>
        <dbReference type="ARBA" id="ARBA00022679"/>
    </source>
</evidence>
<feature type="binding site" evidence="6">
    <location>
        <position position="677"/>
    </location>
    <ligand>
        <name>alpha-maltose 1-phosphate</name>
        <dbReference type="ChEBI" id="CHEBI:63576"/>
    </ligand>
</feature>
<comment type="caution">
    <text evidence="8">The sequence shown here is derived from an EMBL/GenBank/DDBJ whole genome shotgun (WGS) entry which is preliminary data.</text>
</comment>
<feature type="active site" description="Nucleophile" evidence="6">
    <location>
        <position position="749"/>
    </location>
</feature>
<proteinExistence type="inferred from homology"/>
<dbReference type="Proteomes" id="UP000321058">
    <property type="component" value="Unassembled WGS sequence"/>
</dbReference>
<feature type="domain" description="Glycosyl hydrolase family 13 catalytic" evidence="7">
    <location>
        <begin position="572"/>
        <end position="914"/>
    </location>
</feature>
<dbReference type="InterPro" id="IPR013783">
    <property type="entry name" value="Ig-like_fold"/>
</dbReference>
<evidence type="ECO:0000256" key="6">
    <source>
        <dbReference type="HAMAP-Rule" id="MF_02124"/>
    </source>
</evidence>
<keyword evidence="4 6" id="KW-0119">Carbohydrate metabolism</keyword>
<dbReference type="GO" id="GO:0004553">
    <property type="term" value="F:hydrolase activity, hydrolyzing O-glycosyl compounds"/>
    <property type="evidence" value="ECO:0007669"/>
    <property type="project" value="InterPro"/>
</dbReference>
<dbReference type="EC" id="2.4.99.16" evidence="6"/>
<dbReference type="CDD" id="cd11344">
    <property type="entry name" value="AmyAc_GlgE_like"/>
    <property type="match status" value="1"/>
</dbReference>
<dbReference type="InterPro" id="IPR026585">
    <property type="entry name" value="GlgE"/>
</dbReference>
<evidence type="ECO:0000256" key="2">
    <source>
        <dbReference type="ARBA" id="ARBA00022676"/>
    </source>
</evidence>
<feature type="binding site" evidence="6">
    <location>
        <position position="617"/>
    </location>
    <ligand>
        <name>alpha-maltose 1-phosphate</name>
        <dbReference type="ChEBI" id="CHEBI:63576"/>
    </ligand>
</feature>
<dbReference type="Gene3D" id="1.20.58.80">
    <property type="entry name" value="Phosphotransferase system, lactose/cellobiose-type IIA subunit"/>
    <property type="match status" value="1"/>
</dbReference>
<keyword evidence="3 6" id="KW-0808">Transferase</keyword>
<dbReference type="InterPro" id="IPR017853">
    <property type="entry name" value="GH"/>
</dbReference>
<evidence type="ECO:0000256" key="1">
    <source>
        <dbReference type="ARBA" id="ARBA00011738"/>
    </source>
</evidence>
<dbReference type="InterPro" id="IPR013780">
    <property type="entry name" value="Glyco_hydro_b"/>
</dbReference>
<dbReference type="Pfam" id="PF11896">
    <property type="entry name" value="GlgE_dom_N_S"/>
    <property type="match status" value="1"/>
</dbReference>
<dbReference type="InterPro" id="IPR021828">
    <property type="entry name" value="GlgE_dom_N/S"/>
</dbReference>
<comment type="similarity">
    <text evidence="6">Belongs to the glycosyl hydrolase 13 family. GlgE subfamily.</text>
</comment>
<evidence type="ECO:0000259" key="7">
    <source>
        <dbReference type="SMART" id="SM00642"/>
    </source>
</evidence>
<keyword evidence="9" id="KW-1185">Reference proteome</keyword>
<sequence>MRTPGICHVEDFHGTDWRPRLARAADLGLDHVCLNPFLTRRNDPLLISDLAKPNPGLGIGGSIEDVVREMAALCKPQGLGLCLDVVLDRLAFDGASAHEAGDLFERRYQSDVVDPRAEGSIAHAVTVRPDADRIASWWASHLVRLADAGAAAFRLQGLDLLPAGALREIVAATRRESACALWAWTPGLAWAKHSELAGAGLDGVFASTAWWDGRAAWYGEELDSLARVAPAIGVVAEARSLPADTAARRRALRLAVATTDGLFLPEDFAAGVEDEVRRATTDLQRHRLPTKCVRRLTGSSAPVTALARLDAADPRQAQRGLVVLINNDLAADHAVPVSLDPLDPVGGAVLGEPRLLDGRPVPDRLQPGEVLMAELAAVDPVKDDESHPASAAVTRSPVVIDRVVPQAPGFAVRRIVGRPIAVEADIFADGHDVLAAELLWREAGESEWRRSPMAPLGNDRWRGSMMPRRVGRHFFTIEAWRDEFGSLSHALEVKSHAGVDVTVDIADAVAYLRRLGLGELVAKLDRADAAAAVRLLTAADTHHLVAATEVRHLPCRHPEIAVEVERPQAEFASWYELFPRSLGTFNDVVAHLPRVRDMGFDVLYFPPIHPIGTTNRKGRNNTLKPAPDDPGSPYAIGARDGGHDAIHAALGTPEDFRRLVAAAREHGLEIALDFAIQCSPDHPWLRQHPEWFRRRADGSIRFAENPPKKYEDIVNVDFYAEGAMPELWVALRDVVLHWADEGVRIFRVDNPHTKPLPFWEWMIADVRGRHPDVIFLAEAFTRPAMMYRLAKVGFSQSYTYFTWRNNKGEIADYLRELTTTDVADYYRPHFFVNTPDINPYFLQSSGRAGFLIRAALAATLSGLWGVYSGFEVCEAAALPGREEYLDSEKYEARRRDFNAPGNIVAEITALNRLRRLHPALHSHLGVRFYNAFNDQVLVYGKPSPDGAEMILVAVSFDPHHAQEASFEVPLWEWRLPDNGAVEVEDLMRNNRFVWQGKVQHVRLDPADLPFAIWRITPMGARP</sequence>
<dbReference type="GO" id="GO:0016758">
    <property type="term" value="F:hexosyltransferase activity"/>
    <property type="evidence" value="ECO:0007669"/>
    <property type="project" value="UniProtKB-UniRule"/>
</dbReference>
<feature type="binding site" evidence="6">
    <location>
        <begin position="889"/>
        <end position="890"/>
    </location>
    <ligand>
        <name>alpha-maltose 1-phosphate</name>
        <dbReference type="ChEBI" id="CHEBI:63576"/>
    </ligand>
</feature>
<comment type="function">
    <text evidence="6">Maltosyltransferase that uses maltose 1-phosphate (M1P) as the sugar donor to elongate linear or branched alpha-(1-&gt;4)-glucans. Is involved in a branched alpha-glucan biosynthetic pathway from trehalose, together with TreS, Mak and GlgB.</text>
</comment>
<dbReference type="Pfam" id="PF21702">
    <property type="entry name" value="GLGE_C"/>
    <property type="match status" value="1"/>
</dbReference>
<evidence type="ECO:0000313" key="9">
    <source>
        <dbReference type="Proteomes" id="UP000321058"/>
    </source>
</evidence>
<evidence type="ECO:0000256" key="4">
    <source>
        <dbReference type="ARBA" id="ARBA00023277"/>
    </source>
</evidence>
<protein>
    <recommendedName>
        <fullName evidence="6">Alpha-1,4-glucan:maltose-1-phosphate maltosyltransferase</fullName>
        <shortName evidence="6">GMPMT</shortName>
        <ecNumber evidence="6">2.4.99.16</ecNumber>
    </recommendedName>
    <alternativeName>
        <fullName evidence="6">(1-&gt;4)-alpha-D-glucan:maltose-1-phosphate alpha-D-maltosyltransferase</fullName>
    </alternativeName>
</protein>
<comment type="catalytic activity">
    <reaction evidence="5 6">
        <text>alpha-maltose 1-phosphate + [(1-&gt;4)-alpha-D-glucosyl](n) = [(1-&gt;4)-alpha-D-glucosyl](n+2) + phosphate</text>
        <dbReference type="Rhea" id="RHEA:42692"/>
        <dbReference type="Rhea" id="RHEA-COMP:9584"/>
        <dbReference type="Rhea" id="RHEA-COMP:10183"/>
        <dbReference type="ChEBI" id="CHEBI:15444"/>
        <dbReference type="ChEBI" id="CHEBI:43474"/>
        <dbReference type="ChEBI" id="CHEBI:63576"/>
        <dbReference type="EC" id="2.4.99.16"/>
    </reaction>
</comment>
<dbReference type="SUPFAM" id="SSF51445">
    <property type="entry name" value="(Trans)glycosidases"/>
    <property type="match status" value="2"/>
</dbReference>
<dbReference type="Gene3D" id="3.20.20.80">
    <property type="entry name" value="Glycosidases"/>
    <property type="match status" value="2"/>
</dbReference>
<dbReference type="HAMAP" id="MF_02124">
    <property type="entry name" value="GlgE"/>
    <property type="match status" value="1"/>
</dbReference>
<evidence type="ECO:0000256" key="5">
    <source>
        <dbReference type="ARBA" id="ARBA00048735"/>
    </source>
</evidence>
<feature type="active site" description="Proton donor" evidence="6">
    <location>
        <position position="778"/>
    </location>
</feature>
<dbReference type="Gene3D" id="2.60.40.1180">
    <property type="entry name" value="Golgi alpha-mannosidase II"/>
    <property type="match status" value="1"/>
</dbReference>
<organism evidence="8 9">
    <name type="scientific">Reyranella soli</name>
    <dbReference type="NCBI Taxonomy" id="1230389"/>
    <lineage>
        <taxon>Bacteria</taxon>
        <taxon>Pseudomonadati</taxon>
        <taxon>Pseudomonadota</taxon>
        <taxon>Alphaproteobacteria</taxon>
        <taxon>Hyphomicrobiales</taxon>
        <taxon>Reyranellaceae</taxon>
        <taxon>Reyranella</taxon>
    </lineage>
</organism>
<feature type="binding site" evidence="6">
    <location>
        <position position="712"/>
    </location>
    <ligand>
        <name>alpha-maltose 1-phosphate</name>
        <dbReference type="ChEBI" id="CHEBI:63576"/>
    </ligand>
</feature>
<dbReference type="InterPro" id="IPR049171">
    <property type="entry name" value="GLGE_C"/>
</dbReference>
<evidence type="ECO:0000313" key="8">
    <source>
        <dbReference type="EMBL" id="GEP56690.1"/>
    </source>
</evidence>
<accession>A0A512NCL5</accession>
<feature type="binding site" evidence="6">
    <location>
        <position position="750"/>
    </location>
    <ligand>
        <name>alpha-maltose 1-phosphate</name>
        <dbReference type="ChEBI" id="CHEBI:63576"/>
    </ligand>
</feature>
<gene>
    <name evidence="6 8" type="primary">glgE</name>
    <name evidence="8" type="ORF">RSO01_38560</name>
</gene>
<dbReference type="InterPro" id="IPR006047">
    <property type="entry name" value="GH13_cat_dom"/>
</dbReference>
<name>A0A512NCL5_9HYPH</name>
<dbReference type="SMART" id="SM00642">
    <property type="entry name" value="Aamy"/>
    <property type="match status" value="1"/>
</dbReference>
<dbReference type="Gene3D" id="2.60.40.10">
    <property type="entry name" value="Immunoglobulins"/>
    <property type="match status" value="1"/>
</dbReference>
<dbReference type="PANTHER" id="PTHR47786:SF2">
    <property type="entry name" value="GLYCOSYL HYDROLASE FAMILY 13 CATALYTIC DOMAIN-CONTAINING PROTEIN"/>
    <property type="match status" value="1"/>
</dbReference>